<gene>
    <name evidence="7" type="ORF">KB893_009560</name>
    <name evidence="6" type="ORF">KB893_03110</name>
</gene>
<keyword evidence="3" id="KW-1133">Transmembrane helix</keyword>
<reference evidence="6" key="2">
    <citation type="submission" date="2021-04" db="EMBL/GenBank/DDBJ databases">
        <authorList>
            <person name="Karlyshev A.V."/>
        </authorList>
    </citation>
    <scope>NUCLEOTIDE SEQUENCE</scope>
    <source>
        <strain evidence="6">LMG 29479</strain>
    </source>
</reference>
<feature type="domain" description="DUF1232" evidence="5">
    <location>
        <begin position="85"/>
        <end position="115"/>
    </location>
</feature>
<dbReference type="EMBL" id="JAGQFT020000005">
    <property type="protein sequence ID" value="MBS7457380.1"/>
    <property type="molecule type" value="Genomic_DNA"/>
</dbReference>
<dbReference type="GO" id="GO:0012505">
    <property type="term" value="C:endomembrane system"/>
    <property type="evidence" value="ECO:0007669"/>
    <property type="project" value="UniProtKB-SubCell"/>
</dbReference>
<reference evidence="7 8" key="1">
    <citation type="journal article" date="2021" name="Microbiol. Resour. Announc.">
        <title>Draft Genome Sequence of Coralloluteibacterium stylophorae LMG 29479T.</title>
        <authorList>
            <person name="Karlyshev A.V."/>
            <person name="Kudryashova E.B."/>
            <person name="Ariskina E.V."/>
            <person name="Conroy A.P."/>
            <person name="Abidueva E.Y."/>
        </authorList>
    </citation>
    <scope>NUCLEOTIDE SEQUENCE [LARGE SCALE GENOMIC DNA]</scope>
    <source>
        <strain evidence="7 8">LMG 29479</strain>
    </source>
</reference>
<evidence type="ECO:0000313" key="7">
    <source>
        <dbReference type="EMBL" id="MBS7457380.1"/>
    </source>
</evidence>
<sequence length="203" mass="22618">MTLSLSIELSDADLEHFRKAQRAAAEKAQGQPAEQAIEAAARLLKDARDAQLPDFVAQRLDRLDGLVAMLTDEGWALPEDDRRNVLAALVYFADPADAIPDSVPVLGYLDDAIMIELCVRDLQHEIEAYDDFCEFRAAEAGRRGEDPATIGRADWLAPRREELISRMRGRRERGPGVGYGDSSGYGVTRTYTRPWRPSVFRVG</sequence>
<dbReference type="EMBL" id="JAGQFT010000012">
    <property type="protein sequence ID" value="MBR0561516.1"/>
    <property type="molecule type" value="Genomic_DNA"/>
</dbReference>
<protein>
    <submittedName>
        <fullName evidence="6">DUF1232 domain-containing protein</fullName>
    </submittedName>
</protein>
<dbReference type="AlphaFoldDB" id="A0A8J8AWG0"/>
<evidence type="ECO:0000259" key="5">
    <source>
        <dbReference type="Pfam" id="PF06803"/>
    </source>
</evidence>
<comment type="caution">
    <text evidence="6">The sequence shown here is derived from an EMBL/GenBank/DDBJ whole genome shotgun (WGS) entry which is preliminary data.</text>
</comment>
<evidence type="ECO:0000313" key="8">
    <source>
        <dbReference type="Proteomes" id="UP000675747"/>
    </source>
</evidence>
<proteinExistence type="predicted"/>
<organism evidence="6">
    <name type="scientific">Coralloluteibacterium stylophorae</name>
    <dbReference type="NCBI Taxonomy" id="1776034"/>
    <lineage>
        <taxon>Bacteria</taxon>
        <taxon>Pseudomonadati</taxon>
        <taxon>Pseudomonadota</taxon>
        <taxon>Gammaproteobacteria</taxon>
        <taxon>Lysobacterales</taxon>
        <taxon>Lysobacteraceae</taxon>
        <taxon>Coralloluteibacterium</taxon>
    </lineage>
</organism>
<name>A0A8J8AWG0_9GAMM</name>
<keyword evidence="8" id="KW-1185">Reference proteome</keyword>
<dbReference type="Proteomes" id="UP000675747">
    <property type="component" value="Unassembled WGS sequence"/>
</dbReference>
<keyword evidence="4" id="KW-0472">Membrane</keyword>
<evidence type="ECO:0000256" key="1">
    <source>
        <dbReference type="ARBA" id="ARBA00004127"/>
    </source>
</evidence>
<comment type="subcellular location">
    <subcellularLocation>
        <location evidence="1">Endomembrane system</location>
        <topology evidence="1">Multi-pass membrane protein</topology>
    </subcellularLocation>
</comment>
<evidence type="ECO:0000313" key="6">
    <source>
        <dbReference type="EMBL" id="MBR0561516.1"/>
    </source>
</evidence>
<dbReference type="Pfam" id="PF06803">
    <property type="entry name" value="DUF1232"/>
    <property type="match status" value="1"/>
</dbReference>
<evidence type="ECO:0000256" key="4">
    <source>
        <dbReference type="ARBA" id="ARBA00023136"/>
    </source>
</evidence>
<evidence type="ECO:0000256" key="2">
    <source>
        <dbReference type="ARBA" id="ARBA00022692"/>
    </source>
</evidence>
<keyword evidence="2" id="KW-0812">Transmembrane</keyword>
<dbReference type="InterPro" id="IPR010652">
    <property type="entry name" value="DUF1232"/>
</dbReference>
<dbReference type="RefSeq" id="WP_211925485.1">
    <property type="nucleotide sequence ID" value="NZ_JAGQFT020000005.1"/>
</dbReference>
<accession>A0A8J8AWG0</accession>
<evidence type="ECO:0000256" key="3">
    <source>
        <dbReference type="ARBA" id="ARBA00022989"/>
    </source>
</evidence>